<evidence type="ECO:0000313" key="2">
    <source>
        <dbReference type="EMBL" id="EIC28761.1"/>
    </source>
</evidence>
<evidence type="ECO:0000313" key="3">
    <source>
        <dbReference type="Proteomes" id="UP000005090"/>
    </source>
</evidence>
<dbReference type="AlphaFoldDB" id="H8GGG5"/>
<proteinExistence type="predicted"/>
<dbReference type="Gene3D" id="3.60.15.10">
    <property type="entry name" value="Ribonuclease Z/Hydroxyacylglutathione hydrolase-like"/>
    <property type="match status" value="1"/>
</dbReference>
<dbReference type="EMBL" id="CM001475">
    <property type="protein sequence ID" value="EIC28761.1"/>
    <property type="molecule type" value="Genomic_DNA"/>
</dbReference>
<organism evidence="2 3">
    <name type="scientific">Methylomicrobium album BG8</name>
    <dbReference type="NCBI Taxonomy" id="686340"/>
    <lineage>
        <taxon>Bacteria</taxon>
        <taxon>Pseudomonadati</taxon>
        <taxon>Pseudomonadota</taxon>
        <taxon>Gammaproteobacteria</taxon>
        <taxon>Methylococcales</taxon>
        <taxon>Methylococcaceae</taxon>
        <taxon>Methylomicrobium</taxon>
    </lineage>
</organism>
<accession>H8GGG5</accession>
<dbReference type="SUPFAM" id="SSF56281">
    <property type="entry name" value="Metallo-hydrolase/oxidoreductase"/>
    <property type="match status" value="1"/>
</dbReference>
<evidence type="ECO:0000259" key="1">
    <source>
        <dbReference type="SMART" id="SM00849"/>
    </source>
</evidence>
<dbReference type="InterPro" id="IPR001279">
    <property type="entry name" value="Metallo-B-lactamas"/>
</dbReference>
<dbReference type="STRING" id="686340.Metal_0941"/>
<sequence>MKQLHRKDLFGWSVFNEERNLDFHSVLWVHPQGNVAIDPLPLSAHDRKHLQALGGAKFVVITNFDHVRAGWLMAQEYGAKLYGPAGDKDLIPFSCDVWLDGNEEIVPGLTVYGLAGSKTPGELALLLEDETLITGDLIRCHVGGELCLLPDDKLQDKSQAVASVKRLAALPDIKTVLPGDGWPLFNNGGDALRRLAASL</sequence>
<name>H8GGG5_METAL</name>
<dbReference type="eggNOG" id="COG0491">
    <property type="taxonomic scope" value="Bacteria"/>
</dbReference>
<keyword evidence="3" id="KW-1185">Reference proteome</keyword>
<dbReference type="SMART" id="SM00849">
    <property type="entry name" value="Lactamase_B"/>
    <property type="match status" value="1"/>
</dbReference>
<dbReference type="HOGENOM" id="CLU_1370805_0_0_6"/>
<reference evidence="2 3" key="1">
    <citation type="journal article" date="2013" name="Genome Announc.">
        <title>Genome Sequence of the Obligate Gammaproteobacterial Methanotroph Methylomicrobium album Strain BG8.</title>
        <authorList>
            <person name="Kits K.D."/>
            <person name="Kalyuzhnaya M.G."/>
            <person name="Klotz M.G."/>
            <person name="Jetten M.S."/>
            <person name="Op den Camp H.J."/>
            <person name="Vuilleumier S."/>
            <person name="Bringel F."/>
            <person name="Dispirito A.A."/>
            <person name="Murrell J.C."/>
            <person name="Bruce D."/>
            <person name="Cheng J.F."/>
            <person name="Copeland A."/>
            <person name="Goodwin L."/>
            <person name="Hauser L."/>
            <person name="Lajus A."/>
            <person name="Land M.L."/>
            <person name="Lapidus A."/>
            <person name="Lucas S."/>
            <person name="Medigue C."/>
            <person name="Pitluck S."/>
            <person name="Woyke T."/>
            <person name="Zeytun A."/>
            <person name="Stein L.Y."/>
        </authorList>
    </citation>
    <scope>NUCLEOTIDE SEQUENCE [LARGE SCALE GENOMIC DNA]</scope>
    <source>
        <strain evidence="2 3">BG8</strain>
    </source>
</reference>
<protein>
    <recommendedName>
        <fullName evidence="1">Metallo-beta-lactamase domain-containing protein</fullName>
    </recommendedName>
</protein>
<gene>
    <name evidence="2" type="ORF">Metal_0941</name>
</gene>
<dbReference type="Proteomes" id="UP000005090">
    <property type="component" value="Chromosome"/>
</dbReference>
<dbReference type="RefSeq" id="WP_005370075.1">
    <property type="nucleotide sequence ID" value="NZ_CM001475.1"/>
</dbReference>
<dbReference type="Pfam" id="PF14597">
    <property type="entry name" value="Lactamase_B_5"/>
    <property type="match status" value="1"/>
</dbReference>
<dbReference type="InterPro" id="IPR036866">
    <property type="entry name" value="RibonucZ/Hydroxyglut_hydro"/>
</dbReference>
<feature type="domain" description="Metallo-beta-lactamase" evidence="1">
    <location>
        <begin position="23"/>
        <end position="180"/>
    </location>
</feature>